<protein>
    <submittedName>
        <fullName evidence="2">DUF2163 domain-containing protein</fullName>
    </submittedName>
</protein>
<name>A0A842I0E3_9SPHN</name>
<comment type="caution">
    <text evidence="2">The sequence shown here is derived from an EMBL/GenBank/DDBJ whole genome shotgun (WGS) entry which is preliminary data.</text>
</comment>
<dbReference type="EMBL" id="JACJVJ010000002">
    <property type="protein sequence ID" value="MBC2778307.1"/>
    <property type="molecule type" value="Genomic_DNA"/>
</dbReference>
<dbReference type="NCBIfam" id="TIGR02218">
    <property type="entry name" value="phg_TIGR02218"/>
    <property type="match status" value="1"/>
</dbReference>
<organism evidence="2 3">
    <name type="scientific">Parasphingopyxis marina</name>
    <dbReference type="NCBI Taxonomy" id="2761622"/>
    <lineage>
        <taxon>Bacteria</taxon>
        <taxon>Pseudomonadati</taxon>
        <taxon>Pseudomonadota</taxon>
        <taxon>Alphaproteobacteria</taxon>
        <taxon>Sphingomonadales</taxon>
        <taxon>Sphingomonadaceae</taxon>
        <taxon>Parasphingopyxis</taxon>
    </lineage>
</organism>
<accession>A0A842I0E3</accession>
<dbReference type="AlphaFoldDB" id="A0A842I0E3"/>
<feature type="domain" description="Bacteriophage phiJL001 Gp84 C-terminal" evidence="1">
    <location>
        <begin position="187"/>
        <end position="264"/>
    </location>
</feature>
<dbReference type="InterPro" id="IPR011928">
    <property type="entry name" value="Phage_phiJL001_Gp84"/>
</dbReference>
<dbReference type="InterPro" id="IPR018964">
    <property type="entry name" value="Phage_phiJL001_Gp84_C"/>
</dbReference>
<evidence type="ECO:0000313" key="3">
    <source>
        <dbReference type="Proteomes" id="UP000564378"/>
    </source>
</evidence>
<evidence type="ECO:0000259" key="1">
    <source>
        <dbReference type="Pfam" id="PF09356"/>
    </source>
</evidence>
<proteinExistence type="predicted"/>
<gene>
    <name evidence="2" type="ORF">H6P80_11830</name>
</gene>
<dbReference type="Proteomes" id="UP000564378">
    <property type="component" value="Unassembled WGS sequence"/>
</dbReference>
<keyword evidence="3" id="KW-1185">Reference proteome</keyword>
<dbReference type="Pfam" id="PF09356">
    <property type="entry name" value="Phage_BR0599"/>
    <property type="match status" value="1"/>
</dbReference>
<dbReference type="Pfam" id="PF09931">
    <property type="entry name" value="Phage_phiJL001_Gp84_N"/>
    <property type="match status" value="1"/>
</dbReference>
<sequence>MTAFLDAPVTTVAFCWRLQRRDGVAIGFTTHDRTLEIGGIVYRAAPGMLPSAITLNDGFDAGSMDVVGALTSDAIAAADLASGRWDGASVRLFAVDWDDPEEEQLLLARGVLGAVSQEGGAFTAELRGPVAQLDRPVVELTSPECRARLGDRRCRVDLAPRTRITTVTAVIDETSFDVASASVETNAYGYGRLRWLTSENSGLGAAILRSAGNRLTLRDPVAFPVETGTLVEIVEGCDKLFATCAGRFANSANFRGEPHLPGNDLLTRYPGAS</sequence>
<evidence type="ECO:0000313" key="2">
    <source>
        <dbReference type="EMBL" id="MBC2778307.1"/>
    </source>
</evidence>
<dbReference type="RefSeq" id="WP_185801574.1">
    <property type="nucleotide sequence ID" value="NZ_JACJVJ010000002.1"/>
</dbReference>
<reference evidence="2 3" key="1">
    <citation type="submission" date="2020-08" db="EMBL/GenBank/DDBJ databases">
        <title>Draft genome sequence of Parasphingopyxis sp. GrpM-11.</title>
        <authorList>
            <person name="Oh J."/>
            <person name="Roh D.-H."/>
        </authorList>
    </citation>
    <scope>NUCLEOTIDE SEQUENCE [LARGE SCALE GENOMIC DNA]</scope>
    <source>
        <strain evidence="2 3">GrpM-11</strain>
    </source>
</reference>